<dbReference type="EMBL" id="CAJSLV010000092">
    <property type="protein sequence ID" value="CAG6397852.1"/>
    <property type="molecule type" value="Genomic_DNA"/>
</dbReference>
<evidence type="ECO:0000256" key="1">
    <source>
        <dbReference type="SAM" id="MobiDB-lite"/>
    </source>
</evidence>
<accession>A0A9W4DWU1</accession>
<dbReference type="Proteomes" id="UP001152519">
    <property type="component" value="Unassembled WGS sequence"/>
</dbReference>
<protein>
    <submittedName>
        <fullName evidence="2">Uncharacterized protein</fullName>
    </submittedName>
</protein>
<gene>
    <name evidence="2" type="ORF">SCOCK_60185</name>
</gene>
<name>A0A9W4DWU1_9ACTN</name>
<proteinExistence type="predicted"/>
<feature type="region of interest" description="Disordered" evidence="1">
    <location>
        <begin position="81"/>
        <end position="158"/>
    </location>
</feature>
<evidence type="ECO:0000313" key="2">
    <source>
        <dbReference type="EMBL" id="CAG6397852.1"/>
    </source>
</evidence>
<sequence>MRTTSGGQLAPRGVRNRSLECSYETVLELRDGLHVTCTTSLSAQQTRTVGPLDSVTAPFHQQTPLYTWTVDLPRVHADTAAPATQCRDGGRSGADTAACRPATPRSALYRDALRRRPPRQLRTGTGESAHLQARCPTGVDPRTPGTQRTRQNATPQNGVLVRVPMVNGFARELPEEFIRNGCGIPAQSMQFRSRKNSEYIRPPNDPTGEARRKPGPPQRACQASTPSDQPCRRQGSCSTEAATG</sequence>
<reference evidence="2" key="1">
    <citation type="submission" date="2021-05" db="EMBL/GenBank/DDBJ databases">
        <authorList>
            <person name="Arsene-Ploetze F."/>
        </authorList>
    </citation>
    <scope>NUCLEOTIDE SEQUENCE</scope>
    <source>
        <strain evidence="2">DSM 42138</strain>
    </source>
</reference>
<evidence type="ECO:0000313" key="3">
    <source>
        <dbReference type="Proteomes" id="UP001152519"/>
    </source>
</evidence>
<dbReference type="AlphaFoldDB" id="A0A9W4DWU1"/>
<feature type="compositionally biased region" description="Polar residues" evidence="1">
    <location>
        <begin position="144"/>
        <end position="157"/>
    </location>
</feature>
<comment type="caution">
    <text evidence="2">The sequence shown here is derived from an EMBL/GenBank/DDBJ whole genome shotgun (WGS) entry which is preliminary data.</text>
</comment>
<keyword evidence="3" id="KW-1185">Reference proteome</keyword>
<feature type="compositionally biased region" description="Polar residues" evidence="1">
    <location>
        <begin position="235"/>
        <end position="244"/>
    </location>
</feature>
<organism evidence="2 3">
    <name type="scientific">Actinacidiphila cocklensis</name>
    <dbReference type="NCBI Taxonomy" id="887465"/>
    <lineage>
        <taxon>Bacteria</taxon>
        <taxon>Bacillati</taxon>
        <taxon>Actinomycetota</taxon>
        <taxon>Actinomycetes</taxon>
        <taxon>Kitasatosporales</taxon>
        <taxon>Streptomycetaceae</taxon>
        <taxon>Actinacidiphila</taxon>
    </lineage>
</organism>
<feature type="region of interest" description="Disordered" evidence="1">
    <location>
        <begin position="191"/>
        <end position="244"/>
    </location>
</feature>